<dbReference type="GO" id="GO:0032259">
    <property type="term" value="P:methylation"/>
    <property type="evidence" value="ECO:0007669"/>
    <property type="project" value="UniProtKB-KW"/>
</dbReference>
<proteinExistence type="predicted"/>
<evidence type="ECO:0000259" key="6">
    <source>
        <dbReference type="Pfam" id="PF00590"/>
    </source>
</evidence>
<dbReference type="InterPro" id="IPR035996">
    <property type="entry name" value="4pyrrol_Methylase_sf"/>
</dbReference>
<evidence type="ECO:0000313" key="7">
    <source>
        <dbReference type="EMBL" id="CDN85701.1"/>
    </source>
</evidence>
<dbReference type="SUPFAM" id="SSF53790">
    <property type="entry name" value="Tetrapyrrole methylase"/>
    <property type="match status" value="1"/>
</dbReference>
<dbReference type="Gene3D" id="3.40.1010.10">
    <property type="entry name" value="Cobalt-precorrin-4 Transmethylase, Domain 1"/>
    <property type="match status" value="1"/>
</dbReference>
<keyword evidence="5" id="KW-0949">S-adenosyl-L-methionine</keyword>
<feature type="domain" description="Tetrapyrrole methylase" evidence="6">
    <location>
        <begin position="50"/>
        <end position="233"/>
    </location>
</feature>
<gene>
    <name evidence="7" type="ORF">BN948_00092</name>
</gene>
<evidence type="ECO:0000256" key="1">
    <source>
        <dbReference type="ARBA" id="ARBA00022490"/>
    </source>
</evidence>
<dbReference type="CDD" id="cd11649">
    <property type="entry name" value="RsmI_like"/>
    <property type="match status" value="1"/>
</dbReference>
<reference evidence="8" key="2">
    <citation type="submission" date="2014-11" db="EMBL/GenBank/DDBJ databases">
        <title>Draft genome sequence of Hydrogenophaga intermedia S1.</title>
        <authorList>
            <person name="Gan H.M."/>
            <person name="Chew T.H."/>
            <person name="Stolz A."/>
        </authorList>
    </citation>
    <scope>NUCLEOTIDE SEQUENCE [LARGE SCALE GENOMIC DNA]</scope>
    <source>
        <strain evidence="8">S1</strain>
    </source>
</reference>
<organism evidence="7 8">
    <name type="scientific">Hydrogenophaga intermedia</name>
    <dbReference type="NCBI Taxonomy" id="65786"/>
    <lineage>
        <taxon>Bacteria</taxon>
        <taxon>Pseudomonadati</taxon>
        <taxon>Pseudomonadota</taxon>
        <taxon>Betaproteobacteria</taxon>
        <taxon>Burkholderiales</taxon>
        <taxon>Comamonadaceae</taxon>
        <taxon>Hydrogenophaga</taxon>
    </lineage>
</organism>
<keyword evidence="8" id="KW-1185">Reference proteome</keyword>
<dbReference type="GO" id="GO:0008168">
    <property type="term" value="F:methyltransferase activity"/>
    <property type="evidence" value="ECO:0007669"/>
    <property type="project" value="UniProtKB-KW"/>
</dbReference>
<name>A0A1L1PMB8_HYDIT</name>
<reference evidence="8" key="1">
    <citation type="submission" date="2014-02" db="EMBL/GenBank/DDBJ databases">
        <authorList>
            <person name="Gan H."/>
        </authorList>
    </citation>
    <scope>NUCLEOTIDE SEQUENCE [LARGE SCALE GENOMIC DNA]</scope>
    <source>
        <strain evidence="8">S1</strain>
    </source>
</reference>
<sequence length="257" mass="27300">MTSGRLYLVPTPLDFGVADSAAALPDLLPGETLAVASRLTHWIAENAKSARAFLKRVDAATGLAAPLQEQRIVELPRQAHKRGDHTQDDQATRDWLAPALQGHDIGLLSEAGMPAIADPGSSVVRAAHAMGLRVCPLVGPVSLMLALAGSGLNGQHFAFVGYVSQDAAERGKRLRELDTLATRSGQAQILIETPYRNAVLLRALIDALQPATRLAVASGLALPAQRIRSARVADWRRDPSLAADLPLDLPAVFLFGP</sequence>
<dbReference type="InterPro" id="IPR000878">
    <property type="entry name" value="4pyrrol_Mease"/>
</dbReference>
<dbReference type="RefSeq" id="WP_009518784.1">
    <property type="nucleotide sequence ID" value="NZ_CCAE010000001.1"/>
</dbReference>
<dbReference type="Proteomes" id="UP000028878">
    <property type="component" value="Unassembled WGS sequence"/>
</dbReference>
<evidence type="ECO:0000256" key="5">
    <source>
        <dbReference type="ARBA" id="ARBA00022691"/>
    </source>
</evidence>
<keyword evidence="4 7" id="KW-0808">Transferase</keyword>
<keyword evidence="1" id="KW-0963">Cytoplasm</keyword>
<dbReference type="Gene3D" id="3.30.950.10">
    <property type="entry name" value="Methyltransferase, Cobalt-precorrin-4 Transmethylase, Domain 2"/>
    <property type="match status" value="1"/>
</dbReference>
<dbReference type="InterPro" id="IPR008189">
    <property type="entry name" value="rRNA_ssu_MeTfrase_I"/>
</dbReference>
<dbReference type="Pfam" id="PF00590">
    <property type="entry name" value="TP_methylase"/>
    <property type="match status" value="1"/>
</dbReference>
<keyword evidence="3 7" id="KW-0489">Methyltransferase</keyword>
<protein>
    <submittedName>
        <fullName evidence="7">Uroporphyrin-III C/tetrapyrrole methyltransferase</fullName>
    </submittedName>
</protein>
<dbReference type="AlphaFoldDB" id="A0A1L1PMB8"/>
<keyword evidence="2" id="KW-0698">rRNA processing</keyword>
<dbReference type="GO" id="GO:0006364">
    <property type="term" value="P:rRNA processing"/>
    <property type="evidence" value="ECO:0007669"/>
    <property type="project" value="UniProtKB-KW"/>
</dbReference>
<accession>A0A1L1PMB8</accession>
<dbReference type="InterPro" id="IPR014777">
    <property type="entry name" value="4pyrrole_Mease_sub1"/>
</dbReference>
<evidence type="ECO:0000313" key="8">
    <source>
        <dbReference type="Proteomes" id="UP000028878"/>
    </source>
</evidence>
<dbReference type="EMBL" id="CCAE010000001">
    <property type="protein sequence ID" value="CDN85701.1"/>
    <property type="molecule type" value="Genomic_DNA"/>
</dbReference>
<dbReference type="InterPro" id="IPR014776">
    <property type="entry name" value="4pyrrole_Mease_sub2"/>
</dbReference>
<evidence type="ECO:0000256" key="4">
    <source>
        <dbReference type="ARBA" id="ARBA00022679"/>
    </source>
</evidence>
<dbReference type="PANTHER" id="PTHR46111:SF2">
    <property type="entry name" value="SAM-DEPENDENT METHYLTRANSFERASE"/>
    <property type="match status" value="1"/>
</dbReference>
<evidence type="ECO:0000256" key="2">
    <source>
        <dbReference type="ARBA" id="ARBA00022552"/>
    </source>
</evidence>
<dbReference type="PANTHER" id="PTHR46111">
    <property type="entry name" value="RIBOSOMAL RNA SMALL SUBUNIT METHYLTRANSFERASE I"/>
    <property type="match status" value="1"/>
</dbReference>
<evidence type="ECO:0000256" key="3">
    <source>
        <dbReference type="ARBA" id="ARBA00022603"/>
    </source>
</evidence>